<name>A0A6J4IPQ0_9PROT</name>
<dbReference type="EMBL" id="CADCTG010000187">
    <property type="protein sequence ID" value="CAA9258219.1"/>
    <property type="molecule type" value="Genomic_DNA"/>
</dbReference>
<feature type="region of interest" description="Disordered" evidence="1">
    <location>
        <begin position="25"/>
        <end position="75"/>
    </location>
</feature>
<evidence type="ECO:0000313" key="2">
    <source>
        <dbReference type="EMBL" id="CAA9258219.1"/>
    </source>
</evidence>
<protein>
    <submittedName>
        <fullName evidence="2">Uncharacterized protein</fullName>
    </submittedName>
</protein>
<gene>
    <name evidence="2" type="ORF">AVDCRST_MAG08-2498</name>
</gene>
<dbReference type="AlphaFoldDB" id="A0A6J4IPQ0"/>
<accession>A0A6J4IPQ0</accession>
<sequence>MPPAPGGVHRSGRTALRLRARAPARRCGPADGPFAGAMTHAGHPVRRGRRGIGTPRPTRSAAPHRPMVPSNQVRPGRLDTFCFHVTGEDRIIAFCGLGRPNRRRRPLVHE</sequence>
<evidence type="ECO:0000256" key="1">
    <source>
        <dbReference type="SAM" id="MobiDB-lite"/>
    </source>
</evidence>
<reference evidence="2" key="1">
    <citation type="submission" date="2020-02" db="EMBL/GenBank/DDBJ databases">
        <authorList>
            <person name="Meier V. D."/>
        </authorList>
    </citation>
    <scope>NUCLEOTIDE SEQUENCE</scope>
    <source>
        <strain evidence="2">AVDCRST_MAG08</strain>
    </source>
</reference>
<proteinExistence type="predicted"/>
<organism evidence="2">
    <name type="scientific">uncultured Acetobacteraceae bacterium</name>
    <dbReference type="NCBI Taxonomy" id="169975"/>
    <lineage>
        <taxon>Bacteria</taxon>
        <taxon>Pseudomonadati</taxon>
        <taxon>Pseudomonadota</taxon>
        <taxon>Alphaproteobacteria</taxon>
        <taxon>Acetobacterales</taxon>
        <taxon>Acetobacteraceae</taxon>
        <taxon>environmental samples</taxon>
    </lineage>
</organism>